<organism evidence="1 2">
    <name type="scientific">Undibacterium piscinae</name>
    <dbReference type="NCBI Taxonomy" id="2495591"/>
    <lineage>
        <taxon>Bacteria</taxon>
        <taxon>Pseudomonadati</taxon>
        <taxon>Pseudomonadota</taxon>
        <taxon>Betaproteobacteria</taxon>
        <taxon>Burkholderiales</taxon>
        <taxon>Oxalobacteraceae</taxon>
        <taxon>Undibacterium</taxon>
    </lineage>
</organism>
<dbReference type="InterPro" id="IPR016155">
    <property type="entry name" value="Mopterin_synth/thiamin_S_b"/>
</dbReference>
<dbReference type="InterPro" id="IPR010035">
    <property type="entry name" value="Thi_S"/>
</dbReference>
<protein>
    <submittedName>
        <fullName evidence="1">Sulfur carrier protein ThiS</fullName>
    </submittedName>
</protein>
<proteinExistence type="predicted"/>
<accession>A0A6M4A3T3</accession>
<dbReference type="Gene3D" id="3.10.20.30">
    <property type="match status" value="1"/>
</dbReference>
<dbReference type="InterPro" id="IPR012675">
    <property type="entry name" value="Beta-grasp_dom_sf"/>
</dbReference>
<dbReference type="Proteomes" id="UP000274350">
    <property type="component" value="Chromosome"/>
</dbReference>
<sequence length="66" mass="7113">MNIVLNGEQHQLAAPQALSELIGSLNLSGQAIAVAVNRQIIARPQWHVYLLQEQDKVDVVRAIGGG</sequence>
<dbReference type="KEGG" id="upi:EJG51_008350"/>
<reference evidence="1 2" key="1">
    <citation type="journal article" date="2019" name="Int. J. Syst. Evol. Microbiol.">
        <title>Undibacterium piscinae sp. nov., isolated from Korean shiner intestine.</title>
        <authorList>
            <person name="Lee S.Y."/>
            <person name="Kang W."/>
            <person name="Kim P.S."/>
            <person name="Kim H.S."/>
            <person name="Sung H."/>
            <person name="Shin N.R."/>
            <person name="Whon T.W."/>
            <person name="Yun J.H."/>
            <person name="Lee J.Y."/>
            <person name="Lee J.Y."/>
            <person name="Jung M.J."/>
            <person name="Jeong Y.S."/>
            <person name="Tak E.J."/>
            <person name="Han J.E."/>
            <person name="Hyun D.W."/>
            <person name="Kang M.S."/>
            <person name="Lee K.E."/>
            <person name="Lee B.H."/>
            <person name="Bae J.W."/>
        </authorList>
    </citation>
    <scope>NUCLEOTIDE SEQUENCE [LARGE SCALE GENOMIC DNA]</scope>
    <source>
        <strain evidence="1 2">S11R28</strain>
    </source>
</reference>
<evidence type="ECO:0000313" key="2">
    <source>
        <dbReference type="Proteomes" id="UP000274350"/>
    </source>
</evidence>
<dbReference type="InterPro" id="IPR003749">
    <property type="entry name" value="ThiS/MoaD-like"/>
</dbReference>
<evidence type="ECO:0000313" key="1">
    <source>
        <dbReference type="EMBL" id="QJQ05855.1"/>
    </source>
</evidence>
<name>A0A6M4A3T3_9BURK</name>
<dbReference type="SUPFAM" id="SSF54285">
    <property type="entry name" value="MoaD/ThiS"/>
    <property type="match status" value="1"/>
</dbReference>
<dbReference type="PANTHER" id="PTHR34472:SF1">
    <property type="entry name" value="SULFUR CARRIER PROTEIN THIS"/>
    <property type="match status" value="1"/>
</dbReference>
<dbReference type="NCBIfam" id="TIGR01683">
    <property type="entry name" value="thiS"/>
    <property type="match status" value="1"/>
</dbReference>
<dbReference type="AlphaFoldDB" id="A0A6M4A3T3"/>
<dbReference type="OrthoDB" id="9800283at2"/>
<gene>
    <name evidence="1" type="primary">thiS</name>
    <name evidence="1" type="ORF">EJG51_008350</name>
</gene>
<dbReference type="EMBL" id="CP051152">
    <property type="protein sequence ID" value="QJQ05855.1"/>
    <property type="molecule type" value="Genomic_DNA"/>
</dbReference>
<dbReference type="Pfam" id="PF02597">
    <property type="entry name" value="ThiS"/>
    <property type="match status" value="1"/>
</dbReference>
<dbReference type="PANTHER" id="PTHR34472">
    <property type="entry name" value="SULFUR CARRIER PROTEIN THIS"/>
    <property type="match status" value="1"/>
</dbReference>
<dbReference type="CDD" id="cd00565">
    <property type="entry name" value="Ubl_ThiS"/>
    <property type="match status" value="1"/>
</dbReference>
<keyword evidence="2" id="KW-1185">Reference proteome</keyword>